<protein>
    <submittedName>
        <fullName evidence="9">FtsX-like permease family protein</fullName>
    </submittedName>
</protein>
<evidence type="ECO:0000256" key="4">
    <source>
        <dbReference type="ARBA" id="ARBA00022989"/>
    </source>
</evidence>
<feature type="domain" description="ABC3 transporter permease C-terminal" evidence="7">
    <location>
        <begin position="670"/>
        <end position="782"/>
    </location>
</feature>
<feature type="transmembrane region" description="Helical" evidence="6">
    <location>
        <begin position="749"/>
        <end position="770"/>
    </location>
</feature>
<dbReference type="PANTHER" id="PTHR30572">
    <property type="entry name" value="MEMBRANE COMPONENT OF TRANSPORTER-RELATED"/>
    <property type="match status" value="1"/>
</dbReference>
<dbReference type="Pfam" id="PF02687">
    <property type="entry name" value="FtsX"/>
    <property type="match status" value="2"/>
</dbReference>
<feature type="domain" description="MacB-like periplasmic core" evidence="8">
    <location>
        <begin position="22"/>
        <end position="241"/>
    </location>
</feature>
<dbReference type="InterPro" id="IPR003838">
    <property type="entry name" value="ABC3_permease_C"/>
</dbReference>
<proteinExistence type="predicted"/>
<feature type="domain" description="ABC3 transporter permease C-terminal" evidence="7">
    <location>
        <begin position="288"/>
        <end position="401"/>
    </location>
</feature>
<feature type="transmembrane region" description="Helical" evidence="6">
    <location>
        <begin position="20"/>
        <end position="41"/>
    </location>
</feature>
<dbReference type="InterPro" id="IPR025857">
    <property type="entry name" value="MacB_PCD"/>
</dbReference>
<comment type="caution">
    <text evidence="9">The sequence shown here is derived from an EMBL/GenBank/DDBJ whole genome shotgun (WGS) entry which is preliminary data.</text>
</comment>
<dbReference type="OrthoDB" id="5933722at2"/>
<gene>
    <name evidence="9" type="ORF">D7Z94_03495</name>
</gene>
<organism evidence="9 10">
    <name type="scientific">Ulvibacterium marinum</name>
    <dbReference type="NCBI Taxonomy" id="2419782"/>
    <lineage>
        <taxon>Bacteria</taxon>
        <taxon>Pseudomonadati</taxon>
        <taxon>Bacteroidota</taxon>
        <taxon>Flavobacteriia</taxon>
        <taxon>Flavobacteriales</taxon>
        <taxon>Flavobacteriaceae</taxon>
        <taxon>Ulvibacterium</taxon>
    </lineage>
</organism>
<dbReference type="RefSeq" id="WP_120710126.1">
    <property type="nucleotide sequence ID" value="NZ_RBCJ01000001.1"/>
</dbReference>
<dbReference type="InterPro" id="IPR050250">
    <property type="entry name" value="Macrolide_Exporter_MacB"/>
</dbReference>
<feature type="transmembrane region" description="Helical" evidence="6">
    <location>
        <begin position="333"/>
        <end position="356"/>
    </location>
</feature>
<keyword evidence="10" id="KW-1185">Reference proteome</keyword>
<evidence type="ECO:0000256" key="2">
    <source>
        <dbReference type="ARBA" id="ARBA00022475"/>
    </source>
</evidence>
<keyword evidence="4 6" id="KW-1133">Transmembrane helix</keyword>
<keyword evidence="3 6" id="KW-0812">Transmembrane</keyword>
<evidence type="ECO:0000313" key="9">
    <source>
        <dbReference type="EMBL" id="RKN82919.1"/>
    </source>
</evidence>
<dbReference type="GO" id="GO:0022857">
    <property type="term" value="F:transmembrane transporter activity"/>
    <property type="evidence" value="ECO:0007669"/>
    <property type="project" value="TreeGrafter"/>
</dbReference>
<evidence type="ECO:0000256" key="5">
    <source>
        <dbReference type="ARBA" id="ARBA00023136"/>
    </source>
</evidence>
<feature type="transmembrane region" description="Helical" evidence="6">
    <location>
        <begin position="425"/>
        <end position="443"/>
    </location>
</feature>
<dbReference type="AlphaFoldDB" id="A0A3B0CFL7"/>
<reference evidence="9 10" key="1">
    <citation type="submission" date="2018-10" db="EMBL/GenBank/DDBJ databases">
        <title>Ulvibacterium marinum gen. nov., sp. nov., a novel marine bacterium of the family Flavobacteriaceae, isolated from a culture of the green alga Ulva prolifera.</title>
        <authorList>
            <person name="Zhang Z."/>
        </authorList>
    </citation>
    <scope>NUCLEOTIDE SEQUENCE [LARGE SCALE GENOMIC DNA]</scope>
    <source>
        <strain evidence="9 10">CCMM003</strain>
    </source>
</reference>
<name>A0A3B0CFL7_9FLAO</name>
<comment type="subcellular location">
    <subcellularLocation>
        <location evidence="1">Cell membrane</location>
        <topology evidence="1">Multi-pass membrane protein</topology>
    </subcellularLocation>
</comment>
<feature type="transmembrane region" description="Helical" evidence="6">
    <location>
        <begin position="666"/>
        <end position="690"/>
    </location>
</feature>
<evidence type="ECO:0000256" key="3">
    <source>
        <dbReference type="ARBA" id="ARBA00022692"/>
    </source>
</evidence>
<sequence length="789" mass="88633">MFKNYLKIAWRNLIRNKGYFSINVLGLAIALTVSFLMLLWVQDEYSKDKFHAKDDQLYRVKRTIPLEEGVLDVYAGISYPFLRAAKEQVPEIEKFITLARSFEDNLRLENIDFRASGTFANADFFSSFSYPILLGDITQLDEKLEALAISESLAKRFWGSEWSKKAIGSNVTILDNGDFTVEAVYKDFPKSSSIQNDFYYSFEKYLKDNEWMLEWSNNGIQGAFLLRPDADPQEVSSKLNKLFQDNIKGELKEGCFIQKFSDDYLYNQFDEKAQVSGGRIRYVRIFTIAAIFLLIISCINFVNLSTAHATKRAGEIGVRKVIGAKRDNLMGQFLTETTLITGISFLIAYIFTQLLLPSVNSLAEKQLALNFTEPLIWLGIFVVFVCTTLLSGVYPALVISSFRPIAALKGQGQEQKNTISLRKSLVVLQFGLTCLLIVAALTVRLQIEYINQKDLGIAKEQLVSIHQDKVLTDKYEVLRNELLASNAIEDVTLAGPSPLNMVASSSGVSWPGKTLEQGNIEFSLLWTAHNFIDVFDVPLKEGSYYREGSTDTLNIVLNEKAVEIMGIKDPIGKSIQLWRKPRQIIGVLKDFHNRSLYEPIQPAVFLLDPNNAGMMFVKLEAGKTKEALASLQTVFTKTLPDLPLHYNFVDEQYAAAYKSENLTGTLAYYFAIISILISCLGLFGLATFMAKQRTKEIGIRKVLGASVGSIIALISKDLMKLIVLAVLIASPIAYYFMNTWLQGFAYKIQIHWSVFVVTGGFAILITLLTVGWQSIKSANADPVKSLRTE</sequence>
<dbReference type="PANTHER" id="PTHR30572:SF18">
    <property type="entry name" value="ABC-TYPE MACROLIDE FAMILY EXPORT SYSTEM PERMEASE COMPONENT 2"/>
    <property type="match status" value="1"/>
</dbReference>
<keyword evidence="2" id="KW-1003">Cell membrane</keyword>
<evidence type="ECO:0000256" key="6">
    <source>
        <dbReference type="SAM" id="Phobius"/>
    </source>
</evidence>
<dbReference type="GO" id="GO:0005886">
    <property type="term" value="C:plasma membrane"/>
    <property type="evidence" value="ECO:0007669"/>
    <property type="project" value="UniProtKB-SubCell"/>
</dbReference>
<evidence type="ECO:0000256" key="1">
    <source>
        <dbReference type="ARBA" id="ARBA00004651"/>
    </source>
</evidence>
<evidence type="ECO:0000259" key="7">
    <source>
        <dbReference type="Pfam" id="PF02687"/>
    </source>
</evidence>
<evidence type="ECO:0000259" key="8">
    <source>
        <dbReference type="Pfam" id="PF12704"/>
    </source>
</evidence>
<dbReference type="Pfam" id="PF12704">
    <property type="entry name" value="MacB_PCD"/>
    <property type="match status" value="2"/>
</dbReference>
<dbReference type="Proteomes" id="UP000276603">
    <property type="component" value="Unassembled WGS sequence"/>
</dbReference>
<evidence type="ECO:0000313" key="10">
    <source>
        <dbReference type="Proteomes" id="UP000276603"/>
    </source>
</evidence>
<feature type="domain" description="MacB-like periplasmic core" evidence="8">
    <location>
        <begin position="500"/>
        <end position="629"/>
    </location>
</feature>
<dbReference type="EMBL" id="RBCJ01000001">
    <property type="protein sequence ID" value="RKN82919.1"/>
    <property type="molecule type" value="Genomic_DNA"/>
</dbReference>
<keyword evidence="5 6" id="KW-0472">Membrane</keyword>
<feature type="transmembrane region" description="Helical" evidence="6">
    <location>
        <begin position="282"/>
        <end position="302"/>
    </location>
</feature>
<feature type="transmembrane region" description="Helical" evidence="6">
    <location>
        <begin position="376"/>
        <end position="399"/>
    </location>
</feature>
<feature type="transmembrane region" description="Helical" evidence="6">
    <location>
        <begin position="718"/>
        <end position="737"/>
    </location>
</feature>
<accession>A0A3B0CFL7</accession>